<evidence type="ECO:0000256" key="1">
    <source>
        <dbReference type="SAM" id="MobiDB-lite"/>
    </source>
</evidence>
<dbReference type="GO" id="GO:0090313">
    <property type="term" value="P:regulation of protein targeting to membrane"/>
    <property type="evidence" value="ECO:0007669"/>
    <property type="project" value="TreeGrafter"/>
</dbReference>
<reference evidence="2" key="1">
    <citation type="submission" date="2021-01" db="EMBL/GenBank/DDBJ databases">
        <title>Marivirga aurantiaca sp. nov., isolated from intertidal surface sediments.</title>
        <authorList>
            <person name="Zhang M."/>
        </authorList>
    </citation>
    <scope>NUCLEOTIDE SEQUENCE</scope>
    <source>
        <strain evidence="2">S37H4</strain>
    </source>
</reference>
<dbReference type="Proteomes" id="UP000611723">
    <property type="component" value="Unassembled WGS sequence"/>
</dbReference>
<proteinExistence type="predicted"/>
<evidence type="ECO:0000313" key="2">
    <source>
        <dbReference type="EMBL" id="MBK6266172.1"/>
    </source>
</evidence>
<organism evidence="2 3">
    <name type="scientific">Marivirga aurantiaca</name>
    <dbReference type="NCBI Taxonomy" id="2802615"/>
    <lineage>
        <taxon>Bacteria</taxon>
        <taxon>Pseudomonadati</taxon>
        <taxon>Bacteroidota</taxon>
        <taxon>Cytophagia</taxon>
        <taxon>Cytophagales</taxon>
        <taxon>Marivirgaceae</taxon>
        <taxon>Marivirga</taxon>
    </lineage>
</organism>
<dbReference type="GO" id="GO:0005886">
    <property type="term" value="C:plasma membrane"/>
    <property type="evidence" value="ECO:0007669"/>
    <property type="project" value="TreeGrafter"/>
</dbReference>
<dbReference type="RefSeq" id="WP_201431852.1">
    <property type="nucleotide sequence ID" value="NZ_JAEQBW010000006.1"/>
</dbReference>
<dbReference type="AlphaFoldDB" id="A0A935CAF7"/>
<feature type="region of interest" description="Disordered" evidence="1">
    <location>
        <begin position="829"/>
        <end position="865"/>
    </location>
</feature>
<dbReference type="PANTHER" id="PTHR30441:SF8">
    <property type="entry name" value="DUF748 DOMAIN-CONTAINING PROTEIN"/>
    <property type="match status" value="1"/>
</dbReference>
<keyword evidence="3" id="KW-1185">Reference proteome</keyword>
<dbReference type="EMBL" id="JAEQBW010000006">
    <property type="protein sequence ID" value="MBK6266172.1"/>
    <property type="molecule type" value="Genomic_DNA"/>
</dbReference>
<evidence type="ECO:0000313" key="3">
    <source>
        <dbReference type="Proteomes" id="UP000611723"/>
    </source>
</evidence>
<protein>
    <submittedName>
        <fullName evidence="2">AsmA-like C-terminal region-containing protein</fullName>
    </submittedName>
</protein>
<sequence length="877" mass="96784">MRKLLIIVGSILAFLILAIILIPILFKDRILREVQTEVNKSVNANVNFDPDDFSLSLLKDFPNLTVGLKNLSVTGKEMFEGDTLFATKDFSLEVDIVAIIKSEPLRIKGIILDQPTINILVLEDGSANYDIVVPSDETDTTTTEESDMQIGIDHWEIKNGNISYYDQSADMAMSIIGLNHTGKGDFSQTVFDMVTKTTADDFSFAYDEDVYVAHKTLEINMILGMDLDAMKFKFNETSVRMNEFKLNFDGFFAMPEEDIDMDVKFFVEDTQFKSVLSLVPGMYADGFESLETKGEFDFKGFAKGTYGEDKLPAFSINLSVNDAYVKSPDVPLPVQNISLDLLAKSETGDLKDGLLEIKNFGLTIDKDRFTANAVVNNFDAPSWDLNAQGALNLDVISRIEPTTDYSIGGIVKADITSKGNYADVEQENYQNLNTSGTLELNNFFYSTTDLPDFKISQANLNFNPQFVEMSQMEGNFGKSDFKVTGQLSNYIAYAIKENAKLEGQMSLTSQLLDVNEMMGSSEEETTTEEDTTSMELVLVPENIDFTFNADVQQIVYDNFVLKNAKGKIRVNNQILTMDPLRFDMLEGSINMAGNYNTQDEDNPIFDFNLGIVDVSIPETFKNVVTVQKFVPVAEKMTGKFSTDFAIQGIMTQEMMPDLPTLSGSGIVKIKEAAVVDSKIIKGVTSLSKLDNTNTINLKDITLKAEIKDGKLGVEPFDIDMGKYKATIDGTTAFDGNIAYNLKLNVPTGSVGQAANQALSGLLGTDVKAVGSSVNLNFNVTGTYDDPNIKLGKTTTEGGQSVAGSAKTAVKEKITEETDKLKEEAEAKIEAAKDSAKNELERRKKLAEEEARKKAEEEKAKLKEKAKNKVKDIFGGGR</sequence>
<gene>
    <name evidence="2" type="ORF">JKA74_14095</name>
</gene>
<dbReference type="InterPro" id="IPR052894">
    <property type="entry name" value="AsmA-related"/>
</dbReference>
<accession>A0A935CAF7</accession>
<name>A0A935CAF7_9BACT</name>
<dbReference type="PANTHER" id="PTHR30441">
    <property type="entry name" value="DUF748 DOMAIN-CONTAINING PROTEIN"/>
    <property type="match status" value="1"/>
</dbReference>
<comment type="caution">
    <text evidence="2">The sequence shown here is derived from an EMBL/GenBank/DDBJ whole genome shotgun (WGS) entry which is preliminary data.</text>
</comment>